<keyword evidence="5" id="KW-1185">Reference proteome</keyword>
<dbReference type="EMBL" id="JBBPFD010000010">
    <property type="protein sequence ID" value="KAK7909457.1"/>
    <property type="molecule type" value="Genomic_DNA"/>
</dbReference>
<dbReference type="Proteomes" id="UP001460270">
    <property type="component" value="Unassembled WGS sequence"/>
</dbReference>
<dbReference type="GO" id="GO:0005856">
    <property type="term" value="C:cytoskeleton"/>
    <property type="evidence" value="ECO:0007669"/>
    <property type="project" value="UniProtKB-ARBA"/>
</dbReference>
<dbReference type="PROSITE" id="PS50238">
    <property type="entry name" value="RHOGAP"/>
    <property type="match status" value="1"/>
</dbReference>
<feature type="domain" description="Rho-GAP" evidence="3">
    <location>
        <begin position="209"/>
        <end position="406"/>
    </location>
</feature>
<feature type="compositionally biased region" description="Low complexity" evidence="2">
    <location>
        <begin position="655"/>
        <end position="670"/>
    </location>
</feature>
<dbReference type="PANTHER" id="PTHR12635:SF13">
    <property type="entry name" value="RHO GTPASE-ACTIVATING PROTEIN 6"/>
    <property type="match status" value="1"/>
</dbReference>
<keyword evidence="1" id="KW-0343">GTPase activation</keyword>
<reference evidence="5" key="1">
    <citation type="submission" date="2024-04" db="EMBL/GenBank/DDBJ databases">
        <title>Salinicola lusitanus LLJ914,a marine bacterium isolated from the Okinawa Trough.</title>
        <authorList>
            <person name="Li J."/>
        </authorList>
    </citation>
    <scope>NUCLEOTIDE SEQUENCE [LARGE SCALE GENOMIC DNA]</scope>
</reference>
<evidence type="ECO:0000259" key="3">
    <source>
        <dbReference type="PROSITE" id="PS50238"/>
    </source>
</evidence>
<name>A0AAW0P0P5_9GOBI</name>
<accession>A0AAW0P0P5</accession>
<dbReference type="SMART" id="SM00324">
    <property type="entry name" value="RhoGAP"/>
    <property type="match status" value="1"/>
</dbReference>
<evidence type="ECO:0000256" key="2">
    <source>
        <dbReference type="SAM" id="MobiDB-lite"/>
    </source>
</evidence>
<dbReference type="AlphaFoldDB" id="A0AAW0P0P5"/>
<feature type="region of interest" description="Disordered" evidence="2">
    <location>
        <begin position="623"/>
        <end position="673"/>
    </location>
</feature>
<organism evidence="4 5">
    <name type="scientific">Mugilogobius chulae</name>
    <name type="common">yellowstripe goby</name>
    <dbReference type="NCBI Taxonomy" id="88201"/>
    <lineage>
        <taxon>Eukaryota</taxon>
        <taxon>Metazoa</taxon>
        <taxon>Chordata</taxon>
        <taxon>Craniata</taxon>
        <taxon>Vertebrata</taxon>
        <taxon>Euteleostomi</taxon>
        <taxon>Actinopterygii</taxon>
        <taxon>Neopterygii</taxon>
        <taxon>Teleostei</taxon>
        <taxon>Neoteleostei</taxon>
        <taxon>Acanthomorphata</taxon>
        <taxon>Gobiaria</taxon>
        <taxon>Gobiiformes</taxon>
        <taxon>Gobioidei</taxon>
        <taxon>Gobiidae</taxon>
        <taxon>Gobionellinae</taxon>
        <taxon>Mugilogobius</taxon>
    </lineage>
</organism>
<protein>
    <recommendedName>
        <fullName evidence="3">Rho-GAP domain-containing protein</fullName>
    </recommendedName>
</protein>
<dbReference type="FunFam" id="1.10.555.10:FF:000017">
    <property type="entry name" value="Rho GTPase activating protein 6"/>
    <property type="match status" value="1"/>
</dbReference>
<dbReference type="SUPFAM" id="SSF48350">
    <property type="entry name" value="GTPase activation domain, GAP"/>
    <property type="match status" value="1"/>
</dbReference>
<gene>
    <name evidence="4" type="ORF">WMY93_014141</name>
</gene>
<dbReference type="InterPro" id="IPR000198">
    <property type="entry name" value="RhoGAP_dom"/>
</dbReference>
<feature type="compositionally biased region" description="Polar residues" evidence="2">
    <location>
        <begin position="623"/>
        <end position="648"/>
    </location>
</feature>
<dbReference type="PANTHER" id="PTHR12635">
    <property type="entry name" value="RHO-GTPASE-ACTIVATING PROTEIN 6 FAMILY MEMBER"/>
    <property type="match status" value="1"/>
</dbReference>
<dbReference type="GO" id="GO:0005096">
    <property type="term" value="F:GTPase activator activity"/>
    <property type="evidence" value="ECO:0007669"/>
    <property type="project" value="UniProtKB-KW"/>
</dbReference>
<proteinExistence type="predicted"/>
<dbReference type="Gene3D" id="1.10.555.10">
    <property type="entry name" value="Rho GTPase activation protein"/>
    <property type="match status" value="1"/>
</dbReference>
<dbReference type="InterPro" id="IPR008936">
    <property type="entry name" value="Rho_GTPase_activation_prot"/>
</dbReference>
<dbReference type="InterPro" id="IPR037863">
    <property type="entry name" value="RHOGAP6/36"/>
</dbReference>
<dbReference type="Pfam" id="PF00620">
    <property type="entry name" value="RhoGAP"/>
    <property type="match status" value="1"/>
</dbReference>
<sequence length="704" mass="77530">MLGQTVHLQPVPVQSLSELERARLQEVALWHLEEKELDFKICIPKETRKRRKSIRRKFDSFSKEKKERECAPKVFGLPLSQVIANDCTHKRRQDELKQSRRDCLDLEASVLRFRAEKKLLFSTSRAHFCTPPGSPSANSVAPAPFCDVNAQFVDNSGRAQRRGGLSVDSISDLVESQSRLLEALQLSHPAELDLKKPQESSRGRSPTKLSLNPIYRQVPRLVESCCHCIELHGLQTVGIFRVGSSKKRVRQLREEFDLGTDVQLDEEQSIHDVAALLKEFLRDMPDPLLPRELYSAFLYANVLRGSEQIDFLQLLLFLLPPCNSDTLLRLLSLLHTVQSHAQDCVSPNGEQISGNKMTAANLAVIFGPNLLQKERTSESPLSLGIEDSSVIINVTLLLIQNYHKLFTVSAEFQQEVLMSLIQTDPDVIDYLLRRKLRVLFLSLLLPLCLDSGASLDSVGFSGGSASPSPLFPPDRGSSAESLRSEVILNWLKLKPSHRRHQHSRGDVAPAKSISHMRQFHSHHNLLSLMNPTSPSSPSARPAVSTNFTLSSTCSILLQDAPSAPCPSTPARSLGMQLQDAPLASAPCPSTSTRSLGTQLQDATLESALGPSTAARSLGRQLQDTPFASAPCPNSQESSLDTQLQNPPSVSAPCPSSQDSSLGSSADLSGSNDNVWVRQTPQDQLNTQNFWDIISSKGSGSETMV</sequence>
<comment type="caution">
    <text evidence="4">The sequence shown here is derived from an EMBL/GenBank/DDBJ whole genome shotgun (WGS) entry which is preliminary data.</text>
</comment>
<evidence type="ECO:0000313" key="4">
    <source>
        <dbReference type="EMBL" id="KAK7909457.1"/>
    </source>
</evidence>
<dbReference type="GO" id="GO:0007165">
    <property type="term" value="P:signal transduction"/>
    <property type="evidence" value="ECO:0007669"/>
    <property type="project" value="InterPro"/>
</dbReference>
<evidence type="ECO:0000313" key="5">
    <source>
        <dbReference type="Proteomes" id="UP001460270"/>
    </source>
</evidence>
<evidence type="ECO:0000256" key="1">
    <source>
        <dbReference type="ARBA" id="ARBA00022468"/>
    </source>
</evidence>
<dbReference type="GO" id="GO:1902533">
    <property type="term" value="P:positive regulation of intracellular signal transduction"/>
    <property type="evidence" value="ECO:0007669"/>
    <property type="project" value="UniProtKB-ARBA"/>
</dbReference>